<dbReference type="InterPro" id="IPR006431">
    <property type="entry name" value="Phage_tape_meas_C"/>
</dbReference>
<feature type="coiled-coil region" evidence="1">
    <location>
        <begin position="458"/>
        <end position="571"/>
    </location>
</feature>
<gene>
    <name evidence="5" type="ORF">DRF63_02840</name>
</gene>
<reference evidence="5 6" key="1">
    <citation type="journal article" date="2018" name="Int J Genomics">
        <title>Comparative Genomics of the First and Complete Genome of "Actinobacillus porcitonsillarum" Supports the Novel Species Hypothesis.</title>
        <authorList>
            <person name="Dona V."/>
            <person name="Perreten V."/>
        </authorList>
    </citation>
    <scope>NUCLEOTIDE SEQUENCE [LARGE SCALE GENOMIC DNA]</scope>
    <source>
        <strain evidence="5 6">S4074</strain>
    </source>
</reference>
<dbReference type="EMBL" id="CP030753">
    <property type="protein sequence ID" value="AXA22537.1"/>
    <property type="molecule type" value="Genomic_DNA"/>
</dbReference>
<feature type="domain" description="Bacteriophage tail tape measure C-terminal" evidence="3">
    <location>
        <begin position="919"/>
        <end position="993"/>
    </location>
</feature>
<evidence type="ECO:0000259" key="3">
    <source>
        <dbReference type="Pfam" id="PF09718"/>
    </source>
</evidence>
<keyword evidence="1" id="KW-0175">Coiled coil</keyword>
<evidence type="ECO:0000259" key="4">
    <source>
        <dbReference type="Pfam" id="PF20155"/>
    </source>
</evidence>
<name>A0ABM6X8M0_ACTPL</name>
<dbReference type="InterPro" id="IPR013491">
    <property type="entry name" value="Tape_meas_N"/>
</dbReference>
<dbReference type="NCBIfam" id="TIGR02675">
    <property type="entry name" value="tape_meas_nterm"/>
    <property type="match status" value="1"/>
</dbReference>
<protein>
    <submittedName>
        <fullName evidence="5">Phage tail tape measure protein</fullName>
    </submittedName>
</protein>
<dbReference type="Proteomes" id="UP000251823">
    <property type="component" value="Chromosome"/>
</dbReference>
<feature type="domain" description="Tape measure protein N-terminal" evidence="4">
    <location>
        <begin position="50"/>
        <end position="240"/>
    </location>
</feature>
<proteinExistence type="predicted"/>
<reference evidence="6" key="2">
    <citation type="submission" date="2018-06" db="EMBL/GenBank/DDBJ databases">
        <title>Complete genome sequence of Actinobacillus pleuropneumoniae serotype 1 strain S4074 obtained by Oxford Nanopore and Illumina sequencing technologies.</title>
        <authorList>
            <person name="Dona V."/>
            <person name="Perreten V."/>
        </authorList>
    </citation>
    <scope>NUCLEOTIDE SEQUENCE [LARGE SCALE GENOMIC DNA]</scope>
    <source>
        <strain evidence="6">S4074</strain>
    </source>
</reference>
<keyword evidence="6" id="KW-1185">Reference proteome</keyword>
<evidence type="ECO:0000313" key="6">
    <source>
        <dbReference type="Proteomes" id="UP000251823"/>
    </source>
</evidence>
<sequence>MDKARHSARQFADRTTTYLNNIEKAANNINRNSNFQFWDTIGGYAQTAGREFIQLADKSTELSNKLKLVTDDEIQHARAMASVYDISMKTAQSTQAVSAIYASFSQNAKELGINQQQAASVTETISKAVLISGASASEAQNALTQFSQTLLMGKMRAQEYNSIMTQTPAVMQAIARGLGVTMGELKQMSDDGKLTSDKMIQALEKSKASVDELYSKTATTVSGAMQNLQTATQKWVGELENSIGVSKITAEVISAVANNLDLVATSAKVAAAGYAAYYLSQTQHRLNANKTKLTAETAELVAVERQTTALYHQATAEANVAKNVLQTATAERTKIAQQIAGNSHQLKLMTTEEGRNRLKVQAITLARQEQIAIDNLTAAQLRYNVAKQGAVTAFNSMNVAATSARTAIAAAASSANLLSVGFNAAKGAGSALFGFLAANPLMIVGAVGMGIYEWYNNIEQSRQKALEFANNLEVVKEQIKSMNSISLTAMNDKLAVSAEELERQLSKAQRKIQDLKKEIENTPKFIIIEDDHSFETRIDNTRRITQLTRELNAAREEEQSIQQKLTNVNQTAADTAQRLATIVDNELRTAADNLGITLFDTDGKTRDFDSSMLLAANTAANAQSPLMTMADKIFNVGAEARSSAKDLYVFSHAARDAMALKNTPMVLAPQMDEKTQKFYERLKDDNAMVTARNKGDIKGQAEIYLKQQGFNSSTVGYDELMKQAEIMFGNKDSKSNGGKPKKISKDKSAVSAKKEASDAQKNREDYLDQVTNMSQKLAGLKAETADIALFGQTSQYQEVKKLTEDIAENAEKYSAYGTDGVKKLQEMAAQIDEAQQKVAIAQFSFSNGEKLKAMEFELTLLGKTRQEQELIQYNHELDLEAARLKVGMSKENIALLEKEIEALKKRRAEIQAQAEEARGSWEEGIKQGWNNIEADVSNVAANVANITENAFNGMADAMTDFVMTGKADFKSMAESIIRDISNMIIKMTLFKALENSLRGTSFGNFLGIPVSSAAQGGLIGSVGMPKVMLGGFSRGGYTGDGGKYVPAGLVHRGEYVITKEATARLGLDFLNHLNYGKRGFSSGGGVAVPRLPSVPTQISAQKQSSSIQLTQHYTIDARGADHGVEQRISDLLKQNKRETIAEIRNQIRRGGQFGKDFGVA</sequence>
<feature type="region of interest" description="Disordered" evidence="2">
    <location>
        <begin position="730"/>
        <end position="762"/>
    </location>
</feature>
<evidence type="ECO:0000256" key="2">
    <source>
        <dbReference type="SAM" id="MobiDB-lite"/>
    </source>
</evidence>
<dbReference type="Pfam" id="PF20155">
    <property type="entry name" value="TMP_3"/>
    <property type="match status" value="1"/>
</dbReference>
<accession>A0ABM6X8M0</accession>
<evidence type="ECO:0000256" key="1">
    <source>
        <dbReference type="SAM" id="Coils"/>
    </source>
</evidence>
<evidence type="ECO:0000313" key="5">
    <source>
        <dbReference type="EMBL" id="AXA22537.1"/>
    </source>
</evidence>
<feature type="coiled-coil region" evidence="1">
    <location>
        <begin position="879"/>
        <end position="920"/>
    </location>
</feature>
<dbReference type="NCBIfam" id="TIGR01541">
    <property type="entry name" value="tape_meas_lam_C"/>
    <property type="match status" value="1"/>
</dbReference>
<organism evidence="5 6">
    <name type="scientific">Actinobacillus pleuropneumoniae</name>
    <name type="common">Haemophilus pleuropneumoniae</name>
    <dbReference type="NCBI Taxonomy" id="715"/>
    <lineage>
        <taxon>Bacteria</taxon>
        <taxon>Pseudomonadati</taxon>
        <taxon>Pseudomonadota</taxon>
        <taxon>Gammaproteobacteria</taxon>
        <taxon>Pasteurellales</taxon>
        <taxon>Pasteurellaceae</taxon>
        <taxon>Actinobacillus</taxon>
    </lineage>
</organism>
<feature type="compositionally biased region" description="Basic and acidic residues" evidence="2">
    <location>
        <begin position="743"/>
        <end position="762"/>
    </location>
</feature>
<dbReference type="Pfam" id="PF09718">
    <property type="entry name" value="Tape_meas_lam_C"/>
    <property type="match status" value="1"/>
</dbReference>
<dbReference type="RefSeq" id="WP_005596681.1">
    <property type="nucleotide sequence ID" value="NZ_JAJMUJ010000006.1"/>
</dbReference>